<keyword evidence="1" id="KW-0472">Membrane</keyword>
<gene>
    <name evidence="3" type="ORF">BDD43_3812</name>
</gene>
<sequence>MESVETVMVLFVIGFAALLIGFARSNEKRKLLRNGIRVNGIIFQIINDGKSSSPTYYAVVRFFTEQHDRVTEKYKIGGNKWTYKEGEDVKVIYDPQNPGRFLLDDIRSKALSPVFIYGGIFLILVSVGLLVLGLRG</sequence>
<keyword evidence="4" id="KW-1185">Reference proteome</keyword>
<evidence type="ECO:0000313" key="3">
    <source>
        <dbReference type="EMBL" id="RKR83601.1"/>
    </source>
</evidence>
<name>A0A495J4H9_9SPHI</name>
<dbReference type="Proteomes" id="UP000268007">
    <property type="component" value="Unassembled WGS sequence"/>
</dbReference>
<protein>
    <submittedName>
        <fullName evidence="3">Uncharacterized protein DUF3592</fullName>
    </submittedName>
</protein>
<reference evidence="3 4" key="1">
    <citation type="submission" date="2018-10" db="EMBL/GenBank/DDBJ databases">
        <title>Genomic Encyclopedia of Archaeal and Bacterial Type Strains, Phase II (KMG-II): from individual species to whole genera.</title>
        <authorList>
            <person name="Goeker M."/>
        </authorList>
    </citation>
    <scope>NUCLEOTIDE SEQUENCE [LARGE SCALE GENOMIC DNA]</scope>
    <source>
        <strain evidence="3 4">DSM 18602</strain>
    </source>
</reference>
<dbReference type="AlphaFoldDB" id="A0A495J4H9"/>
<feature type="transmembrane region" description="Helical" evidence="1">
    <location>
        <begin position="114"/>
        <end position="134"/>
    </location>
</feature>
<dbReference type="Pfam" id="PF12158">
    <property type="entry name" value="DUF3592"/>
    <property type="match status" value="1"/>
</dbReference>
<keyword evidence="1" id="KW-1133">Transmembrane helix</keyword>
<comment type="caution">
    <text evidence="3">The sequence shown here is derived from an EMBL/GenBank/DDBJ whole genome shotgun (WGS) entry which is preliminary data.</text>
</comment>
<evidence type="ECO:0000259" key="2">
    <source>
        <dbReference type="Pfam" id="PF12158"/>
    </source>
</evidence>
<organism evidence="3 4">
    <name type="scientific">Mucilaginibacter gracilis</name>
    <dbReference type="NCBI Taxonomy" id="423350"/>
    <lineage>
        <taxon>Bacteria</taxon>
        <taxon>Pseudomonadati</taxon>
        <taxon>Bacteroidota</taxon>
        <taxon>Sphingobacteriia</taxon>
        <taxon>Sphingobacteriales</taxon>
        <taxon>Sphingobacteriaceae</taxon>
        <taxon>Mucilaginibacter</taxon>
    </lineage>
</organism>
<dbReference type="OrthoDB" id="681001at2"/>
<evidence type="ECO:0000256" key="1">
    <source>
        <dbReference type="SAM" id="Phobius"/>
    </source>
</evidence>
<dbReference type="InterPro" id="IPR021994">
    <property type="entry name" value="DUF3592"/>
</dbReference>
<proteinExistence type="predicted"/>
<accession>A0A495J4H9</accession>
<keyword evidence="1" id="KW-0812">Transmembrane</keyword>
<dbReference type="EMBL" id="RBKU01000001">
    <property type="protein sequence ID" value="RKR83601.1"/>
    <property type="molecule type" value="Genomic_DNA"/>
</dbReference>
<evidence type="ECO:0000313" key="4">
    <source>
        <dbReference type="Proteomes" id="UP000268007"/>
    </source>
</evidence>
<dbReference type="RefSeq" id="WP_121199076.1">
    <property type="nucleotide sequence ID" value="NZ_RBKU01000001.1"/>
</dbReference>
<feature type="domain" description="DUF3592" evidence="2">
    <location>
        <begin position="45"/>
        <end position="104"/>
    </location>
</feature>
<feature type="transmembrane region" description="Helical" evidence="1">
    <location>
        <begin position="6"/>
        <end position="23"/>
    </location>
</feature>